<gene>
    <name evidence="3" type="ORF">FKZ61_19270</name>
</gene>
<dbReference type="Gene3D" id="2.30.30.40">
    <property type="entry name" value="SH3 Domains"/>
    <property type="match status" value="1"/>
</dbReference>
<proteinExistence type="predicted"/>
<reference evidence="3 4" key="1">
    <citation type="submission" date="2019-06" db="EMBL/GenBank/DDBJ databases">
        <title>Genome sequence of Litorilinea aerophila BAA-2444.</title>
        <authorList>
            <person name="Maclea K.S."/>
            <person name="Maurais E.G."/>
            <person name="Iannazzi L.C."/>
        </authorList>
    </citation>
    <scope>NUCLEOTIDE SEQUENCE [LARGE SCALE GENOMIC DNA]</scope>
    <source>
        <strain evidence="3 4">ATCC BAA-2444</strain>
    </source>
</reference>
<evidence type="ECO:0000256" key="1">
    <source>
        <dbReference type="SAM" id="MobiDB-lite"/>
    </source>
</evidence>
<evidence type="ECO:0000313" key="4">
    <source>
        <dbReference type="Proteomes" id="UP000317371"/>
    </source>
</evidence>
<keyword evidence="4" id="KW-1185">Reference proteome</keyword>
<feature type="domain" description="SH3b" evidence="2">
    <location>
        <begin position="37"/>
        <end position="102"/>
    </location>
</feature>
<evidence type="ECO:0000259" key="2">
    <source>
        <dbReference type="SMART" id="SM00287"/>
    </source>
</evidence>
<dbReference type="EMBL" id="VIGC01000031">
    <property type="protein sequence ID" value="TQE93905.1"/>
    <property type="molecule type" value="Genomic_DNA"/>
</dbReference>
<dbReference type="InParanoid" id="A0A540VAZ6"/>
<sequence length="292" mass="31564">MEPPGPQAPTATGPASPILLPTATPTPLPTDTPTPTPTPYVVVESGLVNLRSGPGPEYPLVAQLGPGIPVAIVGQNPEGTWYQICCVNGESVWVAENHVRVVNDTRQVALVLADPPPTATPTPTATDTPTITPTPTATPYPFAVAEGPLFFPSNNPWLTIWVKVFVPNPGGDIPLPGYHLDVKFRNRDFNSSFESRPNTKGEEPSFDHFEYSVPPGTASGNRVPFNYKYEFKPPDPRSLDPTSTDSPLKLIDGYWQIYLTDGAGNQLSAPIEFNTLLGNPNLEVYVAWARIR</sequence>
<comment type="caution">
    <text evidence="3">The sequence shown here is derived from an EMBL/GenBank/DDBJ whole genome shotgun (WGS) entry which is preliminary data.</text>
</comment>
<dbReference type="SMART" id="SM00287">
    <property type="entry name" value="SH3b"/>
    <property type="match status" value="1"/>
</dbReference>
<dbReference type="AlphaFoldDB" id="A0A540VAZ6"/>
<organism evidence="3 4">
    <name type="scientific">Litorilinea aerophila</name>
    <dbReference type="NCBI Taxonomy" id="1204385"/>
    <lineage>
        <taxon>Bacteria</taxon>
        <taxon>Bacillati</taxon>
        <taxon>Chloroflexota</taxon>
        <taxon>Caldilineae</taxon>
        <taxon>Caldilineales</taxon>
        <taxon>Caldilineaceae</taxon>
        <taxon>Litorilinea</taxon>
    </lineage>
</organism>
<feature type="region of interest" description="Disordered" evidence="1">
    <location>
        <begin position="1"/>
        <end position="36"/>
    </location>
</feature>
<dbReference type="InterPro" id="IPR003646">
    <property type="entry name" value="SH3-like_bac-type"/>
</dbReference>
<dbReference type="OrthoDB" id="9808890at2"/>
<protein>
    <submittedName>
        <fullName evidence="3">SH3 domain-containing protein</fullName>
    </submittedName>
</protein>
<dbReference type="Pfam" id="PF08239">
    <property type="entry name" value="SH3_3"/>
    <property type="match status" value="1"/>
</dbReference>
<dbReference type="Proteomes" id="UP000317371">
    <property type="component" value="Unassembled WGS sequence"/>
</dbReference>
<accession>A0A540VAZ6</accession>
<feature type="compositionally biased region" description="Low complexity" evidence="1">
    <location>
        <begin position="8"/>
        <end position="23"/>
    </location>
</feature>
<evidence type="ECO:0000313" key="3">
    <source>
        <dbReference type="EMBL" id="TQE93905.1"/>
    </source>
</evidence>
<name>A0A540VAZ6_9CHLR</name>
<feature type="compositionally biased region" description="Pro residues" evidence="1">
    <location>
        <begin position="24"/>
        <end position="36"/>
    </location>
</feature>